<evidence type="ECO:0000256" key="1">
    <source>
        <dbReference type="ARBA" id="ARBA00004196"/>
    </source>
</evidence>
<dbReference type="InterPro" id="IPR050555">
    <property type="entry name" value="Bact_Solute-Bind_Prot2"/>
</dbReference>
<accession>A0A6J7IRJ0</accession>
<dbReference type="Pfam" id="PF13407">
    <property type="entry name" value="Peripla_BP_4"/>
    <property type="match status" value="1"/>
</dbReference>
<dbReference type="GO" id="GO:0030288">
    <property type="term" value="C:outer membrane-bounded periplasmic space"/>
    <property type="evidence" value="ECO:0007669"/>
    <property type="project" value="TreeGrafter"/>
</dbReference>
<dbReference type="Gene3D" id="3.40.50.2300">
    <property type="match status" value="2"/>
</dbReference>
<protein>
    <submittedName>
        <fullName evidence="5">Unannotated protein</fullName>
    </submittedName>
</protein>
<dbReference type="PANTHER" id="PTHR30036">
    <property type="entry name" value="D-XYLOSE-BINDING PERIPLASMIC PROTEIN"/>
    <property type="match status" value="1"/>
</dbReference>
<comment type="subcellular location">
    <subcellularLocation>
        <location evidence="1">Cell envelope</location>
    </subcellularLocation>
</comment>
<dbReference type="SUPFAM" id="SSF53822">
    <property type="entry name" value="Periplasmic binding protein-like I"/>
    <property type="match status" value="1"/>
</dbReference>
<dbReference type="PROSITE" id="PS51257">
    <property type="entry name" value="PROKAR_LIPOPROTEIN"/>
    <property type="match status" value="1"/>
</dbReference>
<feature type="domain" description="Periplasmic binding protein" evidence="4">
    <location>
        <begin position="74"/>
        <end position="298"/>
    </location>
</feature>
<dbReference type="InterPro" id="IPR028082">
    <property type="entry name" value="Peripla_BP_I"/>
</dbReference>
<proteinExistence type="inferred from homology"/>
<gene>
    <name evidence="5" type="ORF">UFOPK3752_00608</name>
</gene>
<evidence type="ECO:0000256" key="2">
    <source>
        <dbReference type="ARBA" id="ARBA00007639"/>
    </source>
</evidence>
<sequence>MRTLRHKSVPWTSAGVLAGALLLSACSSSPSEPAASSPAPEESSTSAAPSEAPKARTIGVAAITLASPNVPLQINSIKAAAKALGWTVVVLDANGDPAKMAADMSALVNQGVDAILDIAENPSQTMAGMTAAKEKGIPIIAIGAPLIDPTNFASATYAPSDAKMSEMLAEQLLKQFPGESKALSLDASAILALKIRKDTLVEKTAGRVTVAQAHETDLANAVQDTVSAVTNTMRANPDINMIWGLQDFEFSSSIQVLKSLNKLDTVGVYSYYMDPINFDLLRAAKGTNQRLAVVDSPIQDFPWYAMDALVNKFILNKTDWVTDTSIFEAPYTLVTPETVPATGTALEYPSFSDFFLARWKDAGVTLTTG</sequence>
<evidence type="ECO:0000313" key="5">
    <source>
        <dbReference type="EMBL" id="CAB4933903.1"/>
    </source>
</evidence>
<comment type="similarity">
    <text evidence="2">Belongs to the bacterial solute-binding protein 2 family.</text>
</comment>
<dbReference type="GO" id="GO:0030246">
    <property type="term" value="F:carbohydrate binding"/>
    <property type="evidence" value="ECO:0007669"/>
    <property type="project" value="TreeGrafter"/>
</dbReference>
<reference evidence="5" key="1">
    <citation type="submission" date="2020-05" db="EMBL/GenBank/DDBJ databases">
        <authorList>
            <person name="Chiriac C."/>
            <person name="Salcher M."/>
            <person name="Ghai R."/>
            <person name="Kavagutti S V."/>
        </authorList>
    </citation>
    <scope>NUCLEOTIDE SEQUENCE</scope>
</reference>
<evidence type="ECO:0000259" key="4">
    <source>
        <dbReference type="Pfam" id="PF13407"/>
    </source>
</evidence>
<dbReference type="PANTHER" id="PTHR30036:SF7">
    <property type="entry name" value="ABC TRANSPORTER PERIPLASMIC-BINDING PROTEIN YPHF"/>
    <property type="match status" value="1"/>
</dbReference>
<dbReference type="EMBL" id="CAFBND010000017">
    <property type="protein sequence ID" value="CAB4933903.1"/>
    <property type="molecule type" value="Genomic_DNA"/>
</dbReference>
<dbReference type="AlphaFoldDB" id="A0A6J7IRJ0"/>
<evidence type="ECO:0000256" key="3">
    <source>
        <dbReference type="SAM" id="MobiDB-lite"/>
    </source>
</evidence>
<dbReference type="InterPro" id="IPR025997">
    <property type="entry name" value="SBP_2_dom"/>
</dbReference>
<name>A0A6J7IRJ0_9ZZZZ</name>
<organism evidence="5">
    <name type="scientific">freshwater metagenome</name>
    <dbReference type="NCBI Taxonomy" id="449393"/>
    <lineage>
        <taxon>unclassified sequences</taxon>
        <taxon>metagenomes</taxon>
        <taxon>ecological metagenomes</taxon>
    </lineage>
</organism>
<feature type="region of interest" description="Disordered" evidence="3">
    <location>
        <begin position="29"/>
        <end position="52"/>
    </location>
</feature>